<keyword evidence="2" id="KW-1185">Reference proteome</keyword>
<accession>A0A1U7LJ29</accession>
<dbReference type="AlphaFoldDB" id="A0A1U7LJ29"/>
<proteinExistence type="predicted"/>
<name>A0A1U7LJ29_NEOID</name>
<evidence type="ECO:0000313" key="2">
    <source>
        <dbReference type="Proteomes" id="UP000186594"/>
    </source>
</evidence>
<protein>
    <submittedName>
        <fullName evidence="1">Uncharacterized protein</fullName>
    </submittedName>
</protein>
<comment type="caution">
    <text evidence="1">The sequence shown here is derived from an EMBL/GenBank/DDBJ whole genome shotgun (WGS) entry which is preliminary data.</text>
</comment>
<evidence type="ECO:0000313" key="1">
    <source>
        <dbReference type="EMBL" id="OLL22531.1"/>
    </source>
</evidence>
<dbReference type="Proteomes" id="UP000186594">
    <property type="component" value="Unassembled WGS sequence"/>
</dbReference>
<dbReference type="EMBL" id="LXFE01003083">
    <property type="protein sequence ID" value="OLL22531.1"/>
    <property type="molecule type" value="Genomic_DNA"/>
</dbReference>
<sequence length="93" mass="10581">MKIYLVIGKSPLHSHHAMARPANACHIYASSPITGRTSSTNTPKVATSECYSDTMNERDLKCRITVETWLNDMAIAKMEQDYHERTGKYMYNP</sequence>
<gene>
    <name evidence="1" type="ORF">NEOLI_002591</name>
</gene>
<reference evidence="1 2" key="1">
    <citation type="submission" date="2016-04" db="EMBL/GenBank/DDBJ databases">
        <title>Evolutionary innovation and constraint leading to complex multicellularity in the Ascomycota.</title>
        <authorList>
            <person name="Cisse O."/>
            <person name="Nguyen A."/>
            <person name="Hewitt D.A."/>
            <person name="Jedd G."/>
            <person name="Stajich J.E."/>
        </authorList>
    </citation>
    <scope>NUCLEOTIDE SEQUENCE [LARGE SCALE GENOMIC DNA]</scope>
    <source>
        <strain evidence="1 2">DAH-3</strain>
    </source>
</reference>
<organism evidence="1 2">
    <name type="scientific">Neolecta irregularis (strain DAH-3)</name>
    <dbReference type="NCBI Taxonomy" id="1198029"/>
    <lineage>
        <taxon>Eukaryota</taxon>
        <taxon>Fungi</taxon>
        <taxon>Dikarya</taxon>
        <taxon>Ascomycota</taxon>
        <taxon>Taphrinomycotina</taxon>
        <taxon>Neolectales</taxon>
        <taxon>Neolectaceae</taxon>
        <taxon>Neolecta</taxon>
    </lineage>
</organism>